<evidence type="ECO:0000259" key="5">
    <source>
        <dbReference type="Pfam" id="PF25779"/>
    </source>
</evidence>
<evidence type="ECO:0000313" key="6">
    <source>
        <dbReference type="EMBL" id="CAB1418937.1"/>
    </source>
</evidence>
<dbReference type="Pfam" id="PF25779">
    <property type="entry name" value="Tubulin-bind_CPAP"/>
    <property type="match status" value="1"/>
</dbReference>
<feature type="region of interest" description="Disordered" evidence="3">
    <location>
        <begin position="608"/>
        <end position="681"/>
    </location>
</feature>
<dbReference type="Pfam" id="PF07202">
    <property type="entry name" value="Tcp10_C"/>
    <property type="match status" value="4"/>
</dbReference>
<feature type="compositionally biased region" description="Polar residues" evidence="3">
    <location>
        <begin position="1051"/>
        <end position="1063"/>
    </location>
</feature>
<dbReference type="PANTHER" id="PTHR10331:SF27">
    <property type="entry name" value="CENTROMERE PROTEIN J"/>
    <property type="match status" value="1"/>
</dbReference>
<dbReference type="PANTHER" id="PTHR10331">
    <property type="entry name" value="T COMPLEX PROTEIN 10"/>
    <property type="match status" value="1"/>
</dbReference>
<dbReference type="Gene3D" id="2.60.450.20">
    <property type="match status" value="1"/>
</dbReference>
<feature type="coiled-coil region" evidence="2">
    <location>
        <begin position="947"/>
        <end position="1006"/>
    </location>
</feature>
<feature type="region of interest" description="Disordered" evidence="3">
    <location>
        <begin position="435"/>
        <end position="495"/>
    </location>
</feature>
<dbReference type="Proteomes" id="UP001153269">
    <property type="component" value="Unassembled WGS sequence"/>
</dbReference>
<dbReference type="InterPro" id="IPR058029">
    <property type="entry name" value="Tubulin-bd_CENPJ"/>
</dbReference>
<dbReference type="GO" id="GO:0015631">
    <property type="term" value="F:tubulin binding"/>
    <property type="evidence" value="ECO:0007669"/>
    <property type="project" value="TreeGrafter"/>
</dbReference>
<evidence type="ECO:0000313" key="7">
    <source>
        <dbReference type="Proteomes" id="UP001153269"/>
    </source>
</evidence>
<evidence type="ECO:0000259" key="4">
    <source>
        <dbReference type="Pfam" id="PF07202"/>
    </source>
</evidence>
<feature type="compositionally biased region" description="Polar residues" evidence="3">
    <location>
        <begin position="760"/>
        <end position="771"/>
    </location>
</feature>
<dbReference type="EMBL" id="CADEAL010000350">
    <property type="protein sequence ID" value="CAB1418937.1"/>
    <property type="molecule type" value="Genomic_DNA"/>
</dbReference>
<dbReference type="GO" id="GO:0061511">
    <property type="term" value="P:centriole elongation"/>
    <property type="evidence" value="ECO:0007669"/>
    <property type="project" value="TreeGrafter"/>
</dbReference>
<dbReference type="GO" id="GO:0005813">
    <property type="term" value="C:centrosome"/>
    <property type="evidence" value="ECO:0007669"/>
    <property type="project" value="TreeGrafter"/>
</dbReference>
<feature type="domain" description="Centromere protein J C-terminal" evidence="4">
    <location>
        <begin position="1216"/>
        <end position="1244"/>
    </location>
</feature>
<feature type="domain" description="Centromere protein J C-terminal" evidence="4">
    <location>
        <begin position="1290"/>
        <end position="1316"/>
    </location>
</feature>
<feature type="region of interest" description="Disordered" evidence="3">
    <location>
        <begin position="171"/>
        <end position="190"/>
    </location>
</feature>
<feature type="region of interest" description="Disordered" evidence="3">
    <location>
        <begin position="806"/>
        <end position="863"/>
    </location>
</feature>
<dbReference type="GO" id="GO:0005814">
    <property type="term" value="C:centriole"/>
    <property type="evidence" value="ECO:0007669"/>
    <property type="project" value="TreeGrafter"/>
</dbReference>
<feature type="region of interest" description="Disordered" evidence="3">
    <location>
        <begin position="754"/>
        <end position="787"/>
    </location>
</feature>
<keyword evidence="7" id="KW-1185">Reference proteome</keyword>
<feature type="region of interest" description="Disordered" evidence="3">
    <location>
        <begin position="708"/>
        <end position="739"/>
    </location>
</feature>
<proteinExistence type="inferred from homology"/>
<feature type="compositionally biased region" description="Basic and acidic residues" evidence="3">
    <location>
        <begin position="275"/>
        <end position="291"/>
    </location>
</feature>
<dbReference type="InterPro" id="IPR009852">
    <property type="entry name" value="CENPJ_C_dom"/>
</dbReference>
<feature type="compositionally biased region" description="Basic and acidic residues" evidence="3">
    <location>
        <begin position="643"/>
        <end position="670"/>
    </location>
</feature>
<evidence type="ECO:0000256" key="3">
    <source>
        <dbReference type="SAM" id="MobiDB-lite"/>
    </source>
</evidence>
<evidence type="ECO:0000256" key="2">
    <source>
        <dbReference type="SAM" id="Coils"/>
    </source>
</evidence>
<feature type="compositionally biased region" description="Polar residues" evidence="3">
    <location>
        <begin position="435"/>
        <end position="461"/>
    </location>
</feature>
<feature type="region of interest" description="Disordered" evidence="3">
    <location>
        <begin position="236"/>
        <end position="296"/>
    </location>
</feature>
<dbReference type="GO" id="GO:0060271">
    <property type="term" value="P:cilium assembly"/>
    <property type="evidence" value="ECO:0007669"/>
    <property type="project" value="TreeGrafter"/>
</dbReference>
<dbReference type="InterPro" id="IPR047002">
    <property type="entry name" value="Tcp10_C_sf"/>
</dbReference>
<sequence length="1333" mass="149203">MSSPDGHRYTQAEFLTRWLPSSNRAGVIINTSPDLAGSLRLTPVVGSAAMKPDDSFASDFAPLTASADSSYLGVDGFALSPRREERAGSDRRANRLSSSPRRKSGGQVESLDESQNVPLIMRLEELRKWQQHMQEQLKAHQLEELLRLQEEQQRLLGMMNGSEHCEGDYFESSELSGAEEEENSLQADSHPRESLYLHNSNCSVIPPDSTCGLRKEQQPSPSGRQDCLARVQIHEELDNNEDSGNSTDDQEQRKSTSHFQEYDDTLIPSNGVELTDDHDRKGDKISQDRPIKPGIGVHKQTFEELLEEQLRLEDQKLKSAQQQQSQNGAEVVQANPKRLFLKRGEGLSRFTINRKASFSKKETKKDSKLQPQARVILRSNSEPAAIQKGGTNCIQRLPVQRKTAILNKENRLKSFSLLPQDIKAENKTGRTALGSYQRQNIEGSESIQTGPDLTQTKQCQPGQVKEQDNRTAALDAQTGRKPGPHNTQPNPVTKQVGMLAGPERTENYTANKSCGSEVESAVGRTGSGRGEGGVPVNSFDVSFQEKLHHWESDRQMENMELGEFELLEQAADELSFSSNSSFVMKVLQMDQQHQQLQVAQGLYQRRLSSTPIKSPPRGELQRCSGVGGGVKSSSVTPEAVVVKTRDDTIKNKMSTEDHEEQDIGRKEKQENSNVSSEFEDQEVVVKPPLFPSTCCFPAQSNPPYDKWSYQDEDSCRASGATQGVDDGESDSVFSNPDESTLIEVKDWQQERVVFDDDDTWNNTIETPNESRGVSPVPEATANSVSPPVRTLLRKVSASKVAELDERTVIGSANQKPDPPTPPASHLMTRLFPSLKPKVQNLPPPPPELQRNEEETGQQVQSRQLRERLAELEMEIERFKRENAALTKLRQDNEKNQENLRRERLEFEQTKVEETAKFDEFKKEENKKLQKERKLFEQHVSAARAIPDKKEREEIQALRQQLSSVQEELRKKESRWASTHSRLRQQIDSLSQENSSLRDEIHMLEKLRISAWNKNPVSAEKDKETKDGPRISANPVSSVSKGVKFASPLDSRGSSMIPPQSSTAAVGRRSSAESSQVGMKSSLRRPSGPCAFPSSLPVRRTEEKSTAANKSQDKPPNPEQPKSCYSKSDSQPKVPECETEEAEPAQEVLTHPDGKTEQILAGGDRLLVYPNGTKKEVSADGLALKVTFFNGDTKQVTADQRVIYYYSDAQTTHITYPDGLEVLHFSNNQTEKLFPDGRKEITFPDRTVKNLFPDGREESVLTDGTIIQVNPDGTKEIHFNTGQKETHTAEYKRREYPDGTVKTVYADGRQETCYPTGRLRIKDKDGNVVLDNGA</sequence>
<name>A0A9N7YAI1_PLEPL</name>
<evidence type="ECO:0008006" key="8">
    <source>
        <dbReference type="Google" id="ProtNLM"/>
    </source>
</evidence>
<feature type="region of interest" description="Disordered" evidence="3">
    <location>
        <begin position="1016"/>
        <end position="1155"/>
    </location>
</feature>
<feature type="domain" description="Centromere protein J C-terminal" evidence="4">
    <location>
        <begin position="1145"/>
        <end position="1176"/>
    </location>
</feature>
<accession>A0A9N7YAI1</accession>
<gene>
    <name evidence="6" type="ORF">PLEPLA_LOCUS6764</name>
</gene>
<keyword evidence="2" id="KW-0175">Coiled coil</keyword>
<reference evidence="6" key="1">
    <citation type="submission" date="2020-03" db="EMBL/GenBank/DDBJ databases">
        <authorList>
            <person name="Weist P."/>
        </authorList>
    </citation>
    <scope>NUCLEOTIDE SEQUENCE</scope>
</reference>
<feature type="compositionally biased region" description="Basic and acidic residues" evidence="3">
    <location>
        <begin position="82"/>
        <end position="93"/>
    </location>
</feature>
<feature type="domain" description="CENPJ tubulin-binding region" evidence="5">
    <location>
        <begin position="286"/>
        <end position="351"/>
    </location>
</feature>
<feature type="region of interest" description="Disordered" evidence="3">
    <location>
        <begin position="82"/>
        <end position="113"/>
    </location>
</feature>
<comment type="similarity">
    <text evidence="1">Belongs to the TCP10 family.</text>
</comment>
<comment type="caution">
    <text evidence="6">The sequence shown here is derived from an EMBL/GenBank/DDBJ whole genome shotgun (WGS) entry which is preliminary data.</text>
</comment>
<feature type="domain" description="Centromere protein J C-terminal" evidence="4">
    <location>
        <begin position="1252"/>
        <end position="1286"/>
    </location>
</feature>
<evidence type="ECO:0000256" key="1">
    <source>
        <dbReference type="ARBA" id="ARBA00005627"/>
    </source>
</evidence>
<protein>
    <recommendedName>
        <fullName evidence="8">Centromere protein J</fullName>
    </recommendedName>
</protein>
<feature type="compositionally biased region" description="Basic and acidic residues" evidence="3">
    <location>
        <begin position="1018"/>
        <end position="1028"/>
    </location>
</feature>
<organism evidence="6 7">
    <name type="scientific">Pleuronectes platessa</name>
    <name type="common">European plaice</name>
    <dbReference type="NCBI Taxonomy" id="8262"/>
    <lineage>
        <taxon>Eukaryota</taxon>
        <taxon>Metazoa</taxon>
        <taxon>Chordata</taxon>
        <taxon>Craniata</taxon>
        <taxon>Vertebrata</taxon>
        <taxon>Euteleostomi</taxon>
        <taxon>Actinopterygii</taxon>
        <taxon>Neopterygii</taxon>
        <taxon>Teleostei</taxon>
        <taxon>Neoteleostei</taxon>
        <taxon>Acanthomorphata</taxon>
        <taxon>Carangaria</taxon>
        <taxon>Pleuronectiformes</taxon>
        <taxon>Pleuronectoidei</taxon>
        <taxon>Pleuronectidae</taxon>
        <taxon>Pleuronectes</taxon>
    </lineage>
</organism>
<dbReference type="InterPro" id="IPR026581">
    <property type="entry name" value="TCP10L/CENPJ"/>
</dbReference>